<organism evidence="2">
    <name type="scientific">Ixodes ricinus</name>
    <name type="common">Common tick</name>
    <name type="synonym">Acarus ricinus</name>
    <dbReference type="NCBI Taxonomy" id="34613"/>
    <lineage>
        <taxon>Eukaryota</taxon>
        <taxon>Metazoa</taxon>
        <taxon>Ecdysozoa</taxon>
        <taxon>Arthropoda</taxon>
        <taxon>Chelicerata</taxon>
        <taxon>Arachnida</taxon>
        <taxon>Acari</taxon>
        <taxon>Parasitiformes</taxon>
        <taxon>Ixodida</taxon>
        <taxon>Ixodoidea</taxon>
        <taxon>Ixodidae</taxon>
        <taxon>Ixodinae</taxon>
        <taxon>Ixodes</taxon>
    </lineage>
</organism>
<dbReference type="EMBL" id="GANP01014301">
    <property type="protein sequence ID" value="JAB70167.1"/>
    <property type="molecule type" value="mRNA"/>
</dbReference>
<accession>V5H730</accession>
<evidence type="ECO:0000313" key="2">
    <source>
        <dbReference type="EMBL" id="JAB70167.1"/>
    </source>
</evidence>
<keyword evidence="1" id="KW-1133">Transmembrane helix</keyword>
<sequence>MAVLLAFMGICFLLLPFANWYTFLLIVTCAIGFGIGTCLVSASVIVTQRVSVEMTSVAFGVVCGICGILSFGKPTDYWILSGQLGHLRRNFQSLWWDVFVRLRHLDCHFRFRAI</sequence>
<reference evidence="2" key="1">
    <citation type="journal article" date="2015" name="Sci. Rep.">
        <title>Tissue- and time-dependent transcription in Ixodes ricinus salivary glands and midguts when blood feeding on the vertebrate host.</title>
        <authorList>
            <person name="Kotsyfakis M."/>
            <person name="Schwarz A."/>
            <person name="Erhart J."/>
            <person name="Ribeiro J.M."/>
        </authorList>
    </citation>
    <scope>NUCLEOTIDE SEQUENCE</scope>
    <source>
        <tissue evidence="2">Salivary gland and midgut</tissue>
    </source>
</reference>
<keyword evidence="1" id="KW-0812">Transmembrane</keyword>
<dbReference type="SUPFAM" id="SSF103473">
    <property type="entry name" value="MFS general substrate transporter"/>
    <property type="match status" value="1"/>
</dbReference>
<feature type="transmembrane region" description="Helical" evidence="1">
    <location>
        <begin position="54"/>
        <end position="72"/>
    </location>
</feature>
<dbReference type="AlphaFoldDB" id="V5H730"/>
<name>V5H730_IXORI</name>
<evidence type="ECO:0000256" key="1">
    <source>
        <dbReference type="SAM" id="Phobius"/>
    </source>
</evidence>
<proteinExistence type="evidence at transcript level"/>
<protein>
    <recommendedName>
        <fullName evidence="3">Monocarboxylate transporter</fullName>
    </recommendedName>
</protein>
<evidence type="ECO:0008006" key="3">
    <source>
        <dbReference type="Google" id="ProtNLM"/>
    </source>
</evidence>
<dbReference type="InterPro" id="IPR036259">
    <property type="entry name" value="MFS_trans_sf"/>
</dbReference>
<feature type="transmembrane region" description="Helical" evidence="1">
    <location>
        <begin position="20"/>
        <end position="42"/>
    </location>
</feature>
<keyword evidence="1" id="KW-0472">Membrane</keyword>